<protein>
    <submittedName>
        <fullName evidence="3">Uncharacterized mitochondrial protein AtMg00820-like</fullName>
    </submittedName>
</protein>
<keyword evidence="2" id="KW-1185">Reference proteome</keyword>
<feature type="domain" description="Reverse transcriptase Ty1/copia-type" evidence="1">
    <location>
        <begin position="44"/>
        <end position="131"/>
    </location>
</feature>
<dbReference type="OrthoDB" id="1930494at2759"/>
<evidence type="ECO:0000313" key="2">
    <source>
        <dbReference type="Proteomes" id="UP000228380"/>
    </source>
</evidence>
<gene>
    <name evidence="3" type="primary">LOC108510739</name>
</gene>
<dbReference type="RefSeq" id="XP_017696057.1">
    <property type="nucleotide sequence ID" value="XM_017840568.1"/>
</dbReference>
<evidence type="ECO:0000259" key="1">
    <source>
        <dbReference type="Pfam" id="PF07727"/>
    </source>
</evidence>
<proteinExistence type="predicted"/>
<dbReference type="KEGG" id="pda:108510739"/>
<dbReference type="AlphaFoldDB" id="A0A8B7MSK0"/>
<dbReference type="InterPro" id="IPR013103">
    <property type="entry name" value="RVT_2"/>
</dbReference>
<dbReference type="GeneID" id="108510739"/>
<evidence type="ECO:0000313" key="3">
    <source>
        <dbReference type="RefSeq" id="XP_017696057.1"/>
    </source>
</evidence>
<accession>A0A8B7MSK0</accession>
<reference evidence="3" key="2">
    <citation type="submission" date="2025-08" db="UniProtKB">
        <authorList>
            <consortium name="RefSeq"/>
        </authorList>
    </citation>
    <scope>IDENTIFICATION</scope>
    <source>
        <tissue evidence="3">Young leaves</tissue>
    </source>
</reference>
<dbReference type="Proteomes" id="UP000228380">
    <property type="component" value="Chromosome 17"/>
</dbReference>
<name>A0A8B7MSK0_PHODC</name>
<reference evidence="2" key="1">
    <citation type="journal article" date="2019" name="Nat. Commun.">
        <title>Genome-wide association mapping of date palm fruit traits.</title>
        <authorList>
            <person name="Hazzouri K.M."/>
            <person name="Gros-Balthazard M."/>
            <person name="Flowers J.M."/>
            <person name="Copetti D."/>
            <person name="Lemansour A."/>
            <person name="Lebrun M."/>
            <person name="Masmoudi K."/>
            <person name="Ferrand S."/>
            <person name="Dhar M.I."/>
            <person name="Fresquez Z.A."/>
            <person name="Rosas U."/>
            <person name="Zhang J."/>
            <person name="Talag J."/>
            <person name="Lee S."/>
            <person name="Kudrna D."/>
            <person name="Powell R.F."/>
            <person name="Leitch I.J."/>
            <person name="Krueger R.R."/>
            <person name="Wing R.A."/>
            <person name="Amiri K.M.A."/>
            <person name="Purugganan M.D."/>
        </authorList>
    </citation>
    <scope>NUCLEOTIDE SEQUENCE [LARGE SCALE GENOMIC DNA]</scope>
    <source>
        <strain evidence="2">cv. Khalas</strain>
    </source>
</reference>
<sequence length="177" mass="20152">MHLALHLLASASADDSEPTCYTEAVKDPKWRVALNSKFDALLKNGTWSLVPSNASRNVVGCKWVFKMKRNADGSINRYKARLVAKGFHQQEGMDFSETFSLVIKPATIRLVLSLVVSLNWHILQIDIQRPFYMVIYWRKSICNNLQNSTILNSQITFAGYISRFMGSNKRREHGSLT</sequence>
<dbReference type="Pfam" id="PF07727">
    <property type="entry name" value="RVT_2"/>
    <property type="match status" value="1"/>
</dbReference>
<organism evidence="2 3">
    <name type="scientific">Phoenix dactylifera</name>
    <name type="common">Date palm</name>
    <dbReference type="NCBI Taxonomy" id="42345"/>
    <lineage>
        <taxon>Eukaryota</taxon>
        <taxon>Viridiplantae</taxon>
        <taxon>Streptophyta</taxon>
        <taxon>Embryophyta</taxon>
        <taxon>Tracheophyta</taxon>
        <taxon>Spermatophyta</taxon>
        <taxon>Magnoliopsida</taxon>
        <taxon>Liliopsida</taxon>
        <taxon>Arecaceae</taxon>
        <taxon>Coryphoideae</taxon>
        <taxon>Phoeniceae</taxon>
        <taxon>Phoenix</taxon>
    </lineage>
</organism>